<evidence type="ECO:0000313" key="13">
    <source>
        <dbReference type="Proteomes" id="UP000015104"/>
    </source>
</evidence>
<dbReference type="InterPro" id="IPR008271">
    <property type="entry name" value="Ser/Thr_kinase_AS"/>
</dbReference>
<accession>T1K9B7</accession>
<feature type="binding site" evidence="8">
    <location>
        <position position="159"/>
    </location>
    <ligand>
        <name>Mg(2+)</name>
        <dbReference type="ChEBI" id="CHEBI:18420"/>
    </ligand>
</feature>
<sequence length="518" mass="60091">MGLIYLPNESSSKNRNMSSNGPEEELYKKFNLIPSEELEYGPVCGHGTFGQIRIARWKGELVATKSFHYKQNFHAEIKHFPQDKHPNIIKLFGICPKHSLLVLEYAEIGSLHHILHERIDVKYNLSHAINWCLQTSRGVQYLHSIKPKPMMHRDLKPPNLLVFDEGRVIKLCDFGTLRMVDTEVTNQRGSAVWMAPEVFQTKSYSEKCDIYSFGIILWEILSRQKPYEDITESCRIFWLVAAGLRPPLLKNCPEVLEQLMVRCWDEKISHRPDIHFVVDCMQKLYDFYIDEKDIYRSTTLFIPAESPTSSQDYSPPSSTLSTDVLNLTLPLDTEIKTESLPGARSSNSSALENCEKMHTSEQPGPSRRTLDLPLKNNSFNVDMHSPVYLFDPNDTYNNIDDEGFEALLSPDLVPTKPNESNPKSMQLYELHREEAKNYLKKYFNIIVLEENRNERLQRTKMDPNNVHESSEEKLKARLNAEKERYTKMIEEERVSLKAAKERNQFRLYAIEEGWVVVD</sequence>
<keyword evidence="2" id="KW-0723">Serine/threonine-protein kinase</keyword>
<dbReference type="InterPro" id="IPR000719">
    <property type="entry name" value="Prot_kinase_dom"/>
</dbReference>
<evidence type="ECO:0000256" key="5">
    <source>
        <dbReference type="ARBA" id="ARBA00022777"/>
    </source>
</evidence>
<dbReference type="PANTHER" id="PTHR46716:SF1">
    <property type="entry name" value="MITOGEN-ACTIVATED PROTEIN KINASE KINASE KINASE 7"/>
    <property type="match status" value="1"/>
</dbReference>
<dbReference type="eggNOG" id="KOG0192">
    <property type="taxonomic scope" value="Eukaryota"/>
</dbReference>
<dbReference type="InterPro" id="IPR001245">
    <property type="entry name" value="Ser-Thr/Tyr_kinase_cat_dom"/>
</dbReference>
<keyword evidence="3" id="KW-0808">Transferase</keyword>
<evidence type="ECO:0000256" key="2">
    <source>
        <dbReference type="ARBA" id="ARBA00022527"/>
    </source>
</evidence>
<reference evidence="12" key="2">
    <citation type="submission" date="2015-06" db="UniProtKB">
        <authorList>
            <consortium name="EnsemblMetazoa"/>
        </authorList>
    </citation>
    <scope>IDENTIFICATION</scope>
</reference>
<dbReference type="GO" id="GO:0006955">
    <property type="term" value="P:immune response"/>
    <property type="evidence" value="ECO:0007669"/>
    <property type="project" value="TreeGrafter"/>
</dbReference>
<dbReference type="PROSITE" id="PS00108">
    <property type="entry name" value="PROTEIN_KINASE_ST"/>
    <property type="match status" value="1"/>
</dbReference>
<dbReference type="InterPro" id="IPR011009">
    <property type="entry name" value="Kinase-like_dom_sf"/>
</dbReference>
<keyword evidence="5" id="KW-0418">Kinase</keyword>
<dbReference type="EMBL" id="CAEY01001890">
    <property type="status" value="NOT_ANNOTATED_CDS"/>
    <property type="molecule type" value="Genomic_DNA"/>
</dbReference>
<evidence type="ECO:0000313" key="12">
    <source>
        <dbReference type="EnsemblMetazoa" id="tetur07g04360.1"/>
    </source>
</evidence>
<dbReference type="GO" id="GO:0004709">
    <property type="term" value="F:MAP kinase kinase kinase activity"/>
    <property type="evidence" value="ECO:0007669"/>
    <property type="project" value="TreeGrafter"/>
</dbReference>
<feature type="compositionally biased region" description="Polar residues" evidence="10">
    <location>
        <begin position="8"/>
        <end position="21"/>
    </location>
</feature>
<keyword evidence="8" id="KW-0460">Magnesium</keyword>
<dbReference type="Proteomes" id="UP000015104">
    <property type="component" value="Unassembled WGS sequence"/>
</dbReference>
<dbReference type="SMART" id="SM00220">
    <property type="entry name" value="S_TKc"/>
    <property type="match status" value="1"/>
</dbReference>
<evidence type="ECO:0000256" key="3">
    <source>
        <dbReference type="ARBA" id="ARBA00022679"/>
    </source>
</evidence>
<dbReference type="PRINTS" id="PR00109">
    <property type="entry name" value="TYRKINASE"/>
</dbReference>
<evidence type="ECO:0000256" key="6">
    <source>
        <dbReference type="ARBA" id="ARBA00022840"/>
    </source>
</evidence>
<organism evidence="12 13">
    <name type="scientific">Tetranychus urticae</name>
    <name type="common">Two-spotted spider mite</name>
    <dbReference type="NCBI Taxonomy" id="32264"/>
    <lineage>
        <taxon>Eukaryota</taxon>
        <taxon>Metazoa</taxon>
        <taxon>Ecdysozoa</taxon>
        <taxon>Arthropoda</taxon>
        <taxon>Chelicerata</taxon>
        <taxon>Arachnida</taxon>
        <taxon>Acari</taxon>
        <taxon>Acariformes</taxon>
        <taxon>Trombidiformes</taxon>
        <taxon>Prostigmata</taxon>
        <taxon>Eleutherengona</taxon>
        <taxon>Raphignathae</taxon>
        <taxon>Tetranychoidea</taxon>
        <taxon>Tetranychidae</taxon>
        <taxon>Tetranychus</taxon>
    </lineage>
</organism>
<dbReference type="KEGG" id="tut:107362121"/>
<dbReference type="GO" id="GO:0043123">
    <property type="term" value="P:positive regulation of canonical NF-kappaB signal transduction"/>
    <property type="evidence" value="ECO:0007669"/>
    <property type="project" value="TreeGrafter"/>
</dbReference>
<dbReference type="Gene3D" id="1.10.510.10">
    <property type="entry name" value="Transferase(Phosphotransferase) domain 1"/>
    <property type="match status" value="1"/>
</dbReference>
<evidence type="ECO:0000256" key="1">
    <source>
        <dbReference type="ARBA" id="ARBA00006529"/>
    </source>
</evidence>
<evidence type="ECO:0000256" key="10">
    <source>
        <dbReference type="SAM" id="MobiDB-lite"/>
    </source>
</evidence>
<dbReference type="HOGENOM" id="CLU_000288_7_41_1"/>
<dbReference type="Gene3D" id="3.30.200.20">
    <property type="entry name" value="Phosphorylase Kinase, domain 1"/>
    <property type="match status" value="1"/>
</dbReference>
<name>T1K9B7_TETUR</name>
<comment type="similarity">
    <text evidence="1">Belongs to the protein kinase superfamily. STE Ser/Thr protein kinase family. MAP kinase kinase kinase subfamily.</text>
</comment>
<gene>
    <name evidence="12" type="primary">107362121</name>
</gene>
<feature type="active site" description="Proton acceptor" evidence="7">
    <location>
        <position position="154"/>
    </location>
</feature>
<keyword evidence="4" id="KW-0547">Nucleotide-binding</keyword>
<proteinExistence type="inferred from homology"/>
<evidence type="ECO:0000259" key="11">
    <source>
        <dbReference type="PROSITE" id="PS50011"/>
    </source>
</evidence>
<dbReference type="OrthoDB" id="6414404at2759"/>
<evidence type="ECO:0000256" key="7">
    <source>
        <dbReference type="PIRSR" id="PIRSR000615-1"/>
    </source>
</evidence>
<dbReference type="SUPFAM" id="SSF56112">
    <property type="entry name" value="Protein kinase-like (PK-like)"/>
    <property type="match status" value="1"/>
</dbReference>
<keyword evidence="8" id="KW-0479">Metal-binding</keyword>
<dbReference type="GO" id="GO:0005524">
    <property type="term" value="F:ATP binding"/>
    <property type="evidence" value="ECO:0007669"/>
    <property type="project" value="UniProtKB-KW"/>
</dbReference>
<dbReference type="STRING" id="32264.T1K9B7"/>
<evidence type="ECO:0000256" key="4">
    <source>
        <dbReference type="ARBA" id="ARBA00022741"/>
    </source>
</evidence>
<dbReference type="OMA" id="TESCRIF"/>
<reference evidence="13" key="1">
    <citation type="submission" date="2011-08" db="EMBL/GenBank/DDBJ databases">
        <authorList>
            <person name="Rombauts S."/>
        </authorList>
    </citation>
    <scope>NUCLEOTIDE SEQUENCE</scope>
    <source>
        <strain evidence="13">London</strain>
    </source>
</reference>
<dbReference type="PROSITE" id="PS50011">
    <property type="entry name" value="PROTEIN_KINASE_DOM"/>
    <property type="match status" value="1"/>
</dbReference>
<feature type="domain" description="Protein kinase" evidence="11">
    <location>
        <begin position="38"/>
        <end position="288"/>
    </location>
</feature>
<dbReference type="AlphaFoldDB" id="T1K9B7"/>
<dbReference type="GO" id="GO:0019899">
    <property type="term" value="F:enzyme binding"/>
    <property type="evidence" value="ECO:0007669"/>
    <property type="project" value="UniProtKB-ARBA"/>
</dbReference>
<keyword evidence="9" id="KW-0175">Coiled coil</keyword>
<dbReference type="GO" id="GO:0007254">
    <property type="term" value="P:JNK cascade"/>
    <property type="evidence" value="ECO:0007669"/>
    <property type="project" value="TreeGrafter"/>
</dbReference>
<dbReference type="GO" id="GO:0006950">
    <property type="term" value="P:response to stress"/>
    <property type="evidence" value="ECO:0007669"/>
    <property type="project" value="UniProtKB-ARBA"/>
</dbReference>
<dbReference type="EnsemblMetazoa" id="tetur07g04360.1">
    <property type="protein sequence ID" value="tetur07g04360.1"/>
    <property type="gene ID" value="tetur07g04360"/>
</dbReference>
<keyword evidence="13" id="KW-1185">Reference proteome</keyword>
<dbReference type="PANTHER" id="PTHR46716">
    <property type="entry name" value="MITOGEN-ACTIVATED PROTEIN KINASE KINASE KINASE 7"/>
    <property type="match status" value="1"/>
</dbReference>
<evidence type="ECO:0000256" key="8">
    <source>
        <dbReference type="PIRSR" id="PIRSR000615-3"/>
    </source>
</evidence>
<feature type="region of interest" description="Disordered" evidence="10">
    <location>
        <begin position="1"/>
        <end position="22"/>
    </location>
</feature>
<feature type="binding site" evidence="8">
    <location>
        <position position="173"/>
    </location>
    <ligand>
        <name>Mg(2+)</name>
        <dbReference type="ChEBI" id="CHEBI:18420"/>
    </ligand>
</feature>
<feature type="coiled-coil region" evidence="9">
    <location>
        <begin position="471"/>
        <end position="502"/>
    </location>
</feature>
<dbReference type="Pfam" id="PF07714">
    <property type="entry name" value="PK_Tyr_Ser-Thr"/>
    <property type="match status" value="1"/>
</dbReference>
<dbReference type="GO" id="GO:0046872">
    <property type="term" value="F:metal ion binding"/>
    <property type="evidence" value="ECO:0007669"/>
    <property type="project" value="UniProtKB-KW"/>
</dbReference>
<keyword evidence="6" id="KW-0067">ATP-binding</keyword>
<protein>
    <recommendedName>
        <fullName evidence="11">Protein kinase domain-containing protein</fullName>
    </recommendedName>
</protein>
<evidence type="ECO:0000256" key="9">
    <source>
        <dbReference type="SAM" id="Coils"/>
    </source>
</evidence>
<feature type="region of interest" description="Disordered" evidence="10">
    <location>
        <begin position="336"/>
        <end position="369"/>
    </location>
</feature>